<dbReference type="Gene3D" id="3.40.190.10">
    <property type="entry name" value="Periplasmic binding protein-like II"/>
    <property type="match status" value="2"/>
</dbReference>
<feature type="signal peptide" evidence="7">
    <location>
        <begin position="1"/>
        <end position="28"/>
    </location>
</feature>
<dbReference type="PROSITE" id="PS01039">
    <property type="entry name" value="SBP_BACTERIAL_3"/>
    <property type="match status" value="1"/>
</dbReference>
<dbReference type="InterPro" id="IPR001638">
    <property type="entry name" value="Solute-binding_3/MltF_N"/>
</dbReference>
<dbReference type="AlphaFoldDB" id="A0A8J3B7W3"/>
<dbReference type="SMART" id="SM00079">
    <property type="entry name" value="PBPe"/>
    <property type="match status" value="1"/>
</dbReference>
<comment type="similarity">
    <text evidence="2 6">Belongs to the bacterial solute-binding protein 3 family.</text>
</comment>
<keyword evidence="4" id="KW-0564">Palmitate</keyword>
<evidence type="ECO:0000259" key="8">
    <source>
        <dbReference type="SMART" id="SM00062"/>
    </source>
</evidence>
<reference evidence="10" key="2">
    <citation type="submission" date="2020-09" db="EMBL/GenBank/DDBJ databases">
        <authorList>
            <person name="Sun Q."/>
            <person name="Ohkuma M."/>
        </authorList>
    </citation>
    <scope>NUCLEOTIDE SEQUENCE</scope>
    <source>
        <strain evidence="10">JCM 14719</strain>
    </source>
</reference>
<evidence type="ECO:0000313" key="10">
    <source>
        <dbReference type="EMBL" id="GGJ94613.1"/>
    </source>
</evidence>
<dbReference type="Pfam" id="PF00497">
    <property type="entry name" value="SBP_bac_3"/>
    <property type="match status" value="1"/>
</dbReference>
<dbReference type="GO" id="GO:0015276">
    <property type="term" value="F:ligand-gated monoatomic ion channel activity"/>
    <property type="evidence" value="ECO:0007669"/>
    <property type="project" value="InterPro"/>
</dbReference>
<proteinExistence type="inferred from homology"/>
<organism evidence="10 11">
    <name type="scientific">Calditerricola satsumensis</name>
    <dbReference type="NCBI Taxonomy" id="373054"/>
    <lineage>
        <taxon>Bacteria</taxon>
        <taxon>Bacillati</taxon>
        <taxon>Bacillota</taxon>
        <taxon>Bacilli</taxon>
        <taxon>Bacillales</taxon>
        <taxon>Bacillaceae</taxon>
        <taxon>Calditerricola</taxon>
    </lineage>
</organism>
<dbReference type="RefSeq" id="WP_054671001.1">
    <property type="nucleotide sequence ID" value="NZ_BMOF01000006.1"/>
</dbReference>
<dbReference type="SUPFAM" id="SSF53850">
    <property type="entry name" value="Periplasmic binding protein-like II"/>
    <property type="match status" value="1"/>
</dbReference>
<evidence type="ECO:0000259" key="9">
    <source>
        <dbReference type="SMART" id="SM00079"/>
    </source>
</evidence>
<dbReference type="InterPro" id="IPR001320">
    <property type="entry name" value="Iontro_rcpt_C"/>
</dbReference>
<dbReference type="EMBL" id="BMOF01000006">
    <property type="protein sequence ID" value="GGJ94613.1"/>
    <property type="molecule type" value="Genomic_DNA"/>
</dbReference>
<dbReference type="PROSITE" id="PS51257">
    <property type="entry name" value="PROKAR_LIPOPROTEIN"/>
    <property type="match status" value="1"/>
</dbReference>
<dbReference type="PANTHER" id="PTHR35936:SF17">
    <property type="entry name" value="ARGININE-BINDING EXTRACELLULAR PROTEIN ARTP"/>
    <property type="match status" value="1"/>
</dbReference>
<keyword evidence="3 7" id="KW-0732">Signal</keyword>
<comment type="subcellular location">
    <subcellularLocation>
        <location evidence="1">Cell envelope</location>
    </subcellularLocation>
</comment>
<dbReference type="Proteomes" id="UP000637720">
    <property type="component" value="Unassembled WGS sequence"/>
</dbReference>
<keyword evidence="5" id="KW-0449">Lipoprotein</keyword>
<evidence type="ECO:0000256" key="1">
    <source>
        <dbReference type="ARBA" id="ARBA00004196"/>
    </source>
</evidence>
<name>A0A8J3B7W3_9BACI</name>
<evidence type="ECO:0000256" key="2">
    <source>
        <dbReference type="ARBA" id="ARBA00010333"/>
    </source>
</evidence>
<gene>
    <name evidence="10" type="ORF">GCM10007043_05460</name>
</gene>
<dbReference type="GO" id="GO:0030313">
    <property type="term" value="C:cell envelope"/>
    <property type="evidence" value="ECO:0007669"/>
    <property type="project" value="UniProtKB-SubCell"/>
</dbReference>
<evidence type="ECO:0000256" key="4">
    <source>
        <dbReference type="ARBA" id="ARBA00023139"/>
    </source>
</evidence>
<evidence type="ECO:0000256" key="5">
    <source>
        <dbReference type="ARBA" id="ARBA00023288"/>
    </source>
</evidence>
<dbReference type="PANTHER" id="PTHR35936">
    <property type="entry name" value="MEMBRANE-BOUND LYTIC MUREIN TRANSGLYCOSYLASE F"/>
    <property type="match status" value="1"/>
</dbReference>
<reference evidence="10" key="1">
    <citation type="journal article" date="2014" name="Int. J. Syst. Evol. Microbiol.">
        <title>Complete genome sequence of Corynebacterium casei LMG S-19264T (=DSM 44701T), isolated from a smear-ripened cheese.</title>
        <authorList>
            <consortium name="US DOE Joint Genome Institute (JGI-PGF)"/>
            <person name="Walter F."/>
            <person name="Albersmeier A."/>
            <person name="Kalinowski J."/>
            <person name="Ruckert C."/>
        </authorList>
    </citation>
    <scope>NUCLEOTIDE SEQUENCE</scope>
    <source>
        <strain evidence="10">JCM 14719</strain>
    </source>
</reference>
<feature type="domain" description="Solute-binding protein family 3/N-terminal" evidence="8">
    <location>
        <begin position="42"/>
        <end position="267"/>
    </location>
</feature>
<dbReference type="SMART" id="SM00062">
    <property type="entry name" value="PBPb"/>
    <property type="match status" value="1"/>
</dbReference>
<protein>
    <submittedName>
        <fullName evidence="10">Basic amino acid ABC transporter substrate-binding protein</fullName>
    </submittedName>
</protein>
<feature type="chain" id="PRO_5035327521" evidence="7">
    <location>
        <begin position="29"/>
        <end position="268"/>
    </location>
</feature>
<comment type="caution">
    <text evidence="10">The sequence shown here is derived from an EMBL/GenBank/DDBJ whole genome shotgun (WGS) entry which is preliminary data.</text>
</comment>
<evidence type="ECO:0000256" key="6">
    <source>
        <dbReference type="RuleBase" id="RU003744"/>
    </source>
</evidence>
<accession>A0A8J3B7W3</accession>
<evidence type="ECO:0000313" key="11">
    <source>
        <dbReference type="Proteomes" id="UP000637720"/>
    </source>
</evidence>
<evidence type="ECO:0000256" key="3">
    <source>
        <dbReference type="ARBA" id="ARBA00022729"/>
    </source>
</evidence>
<dbReference type="InterPro" id="IPR018313">
    <property type="entry name" value="SBP_3_CS"/>
</dbReference>
<dbReference type="CDD" id="cd13624">
    <property type="entry name" value="PBP2_Arg_Lys_His"/>
    <property type="match status" value="1"/>
</dbReference>
<dbReference type="GO" id="GO:0016020">
    <property type="term" value="C:membrane"/>
    <property type="evidence" value="ECO:0007669"/>
    <property type="project" value="InterPro"/>
</dbReference>
<sequence>MRLRYGTLIVWLLALALVAVGCGTQQTAQTGSGGEAADGKKTLVVGMDASFAPFEYVDANNQLTGFDVDLMKAIAKEAGFAVQFKNTSWEVLFLTLQNGETDVLISGITITDERKKTMDFSEPYFEAAQLIAVREDANVTQFADLKDKNLTVGVQTGSTADTIVSELLGKTSPNIKRYETVPNAMQALQIGDVDVVVADNAVVQNYLKNNPDAKLKTVEDEAFPKEYYGIAVKKGNKELLDKINKALKTLKENGTYDRLYEKYFGKAN</sequence>
<feature type="domain" description="Ionotropic glutamate receptor C-terminal" evidence="9">
    <location>
        <begin position="42"/>
        <end position="266"/>
    </location>
</feature>
<keyword evidence="11" id="KW-1185">Reference proteome</keyword>
<evidence type="ECO:0000256" key="7">
    <source>
        <dbReference type="SAM" id="SignalP"/>
    </source>
</evidence>